<dbReference type="GO" id="GO:0036503">
    <property type="term" value="P:ERAD pathway"/>
    <property type="evidence" value="ECO:0007669"/>
    <property type="project" value="EnsemblFungi"/>
</dbReference>
<dbReference type="SUPFAM" id="SSF54495">
    <property type="entry name" value="UBC-like"/>
    <property type="match status" value="1"/>
</dbReference>
<evidence type="ECO:0000256" key="9">
    <source>
        <dbReference type="ARBA" id="ARBA00022989"/>
    </source>
</evidence>
<comment type="subcellular location">
    <subcellularLocation>
        <location evidence="1">Endoplasmic reticulum membrane</location>
    </subcellularLocation>
</comment>
<dbReference type="PANTHER" id="PTHR24067">
    <property type="entry name" value="UBIQUITIN-CONJUGATING ENZYME E2"/>
    <property type="match status" value="1"/>
</dbReference>
<evidence type="ECO:0000256" key="10">
    <source>
        <dbReference type="ARBA" id="ARBA00023136"/>
    </source>
</evidence>
<dbReference type="RefSeq" id="XP_020076086.1">
    <property type="nucleotide sequence ID" value="XM_020218691.1"/>
</dbReference>
<evidence type="ECO:0000256" key="1">
    <source>
        <dbReference type="ARBA" id="ARBA00004586"/>
    </source>
</evidence>
<feature type="transmembrane region" description="Helical" evidence="15">
    <location>
        <begin position="227"/>
        <end position="245"/>
    </location>
</feature>
<evidence type="ECO:0000313" key="18">
    <source>
        <dbReference type="Proteomes" id="UP000095085"/>
    </source>
</evidence>
<evidence type="ECO:0000256" key="13">
    <source>
        <dbReference type="ARBA" id="ARBA00042181"/>
    </source>
</evidence>
<evidence type="ECO:0000259" key="16">
    <source>
        <dbReference type="PROSITE" id="PS50127"/>
    </source>
</evidence>
<dbReference type="EC" id="2.3.2.23" evidence="2"/>
<dbReference type="AlphaFoldDB" id="A0A1E4RIC9"/>
<evidence type="ECO:0000256" key="2">
    <source>
        <dbReference type="ARBA" id="ARBA00012486"/>
    </source>
</evidence>
<keyword evidence="7" id="KW-0256">Endoplasmic reticulum</keyword>
<organism evidence="17 18">
    <name type="scientific">Hyphopichia burtonii NRRL Y-1933</name>
    <dbReference type="NCBI Taxonomy" id="984485"/>
    <lineage>
        <taxon>Eukaryota</taxon>
        <taxon>Fungi</taxon>
        <taxon>Dikarya</taxon>
        <taxon>Ascomycota</taxon>
        <taxon>Saccharomycotina</taxon>
        <taxon>Pichiomycetes</taxon>
        <taxon>Debaryomycetaceae</taxon>
        <taxon>Hyphopichia</taxon>
    </lineage>
</organism>
<evidence type="ECO:0000256" key="11">
    <source>
        <dbReference type="ARBA" id="ARBA00039885"/>
    </source>
</evidence>
<evidence type="ECO:0000256" key="8">
    <source>
        <dbReference type="ARBA" id="ARBA00022840"/>
    </source>
</evidence>
<keyword evidence="4 15" id="KW-0812">Transmembrane</keyword>
<keyword evidence="10 15" id="KW-0472">Membrane</keyword>
<dbReference type="InterPro" id="IPR000608">
    <property type="entry name" value="UBC"/>
</dbReference>
<dbReference type="SMART" id="SM00212">
    <property type="entry name" value="UBCc"/>
    <property type="match status" value="1"/>
</dbReference>
<sequence length="248" mass="28218">MASRQSQKRLTKEYRAIQANPPPFITAKPNEENILEWHYIITGPTSTPFEGGQYHGILRFPSEYPFKPPSISVVTPNGRFACNTRLCLSMSDYHPDTWNPAWSVSTILTGLLSFMTGDESTTGSITTSDNVKRRLARESKNWNMNENQRFRKNFPELIEQNAKDIAKQKELEKQQDALNASKKLQQEDEKPINLQENIESLDPEDRARLLVEQNDDTEQQSNGLQKITLVGVVLAAFVAAYFSVIRRG</sequence>
<dbReference type="Gene3D" id="3.10.110.10">
    <property type="entry name" value="Ubiquitin Conjugating Enzyme"/>
    <property type="match status" value="1"/>
</dbReference>
<dbReference type="OrthoDB" id="1158011at2759"/>
<dbReference type="InterPro" id="IPR050113">
    <property type="entry name" value="Ub_conjugating_enzyme"/>
</dbReference>
<dbReference type="FunFam" id="3.10.110.10:FF:000023">
    <property type="entry name" value="Ubiquitin-conjugating enzyme E2 J2"/>
    <property type="match status" value="1"/>
</dbReference>
<name>A0A1E4RIC9_9ASCO</name>
<protein>
    <recommendedName>
        <fullName evidence="11">Ubiquitin-conjugating enzyme E2 6</fullName>
        <ecNumber evidence="2">2.3.2.23</ecNumber>
    </recommendedName>
    <alternativeName>
        <fullName evidence="13">E2 ubiquitin-conjugating enzyme 6</fullName>
    </alternativeName>
    <alternativeName>
        <fullName evidence="14">Ubiquitin carrier protein UBC6</fullName>
    </alternativeName>
    <alternativeName>
        <fullName evidence="12">Ubiquitin-protein ligase UBC6</fullName>
    </alternativeName>
</protein>
<evidence type="ECO:0000256" key="15">
    <source>
        <dbReference type="SAM" id="Phobius"/>
    </source>
</evidence>
<dbReference type="EMBL" id="KV454541">
    <property type="protein sequence ID" value="ODV67019.1"/>
    <property type="molecule type" value="Genomic_DNA"/>
</dbReference>
<evidence type="ECO:0000256" key="14">
    <source>
        <dbReference type="ARBA" id="ARBA00042191"/>
    </source>
</evidence>
<dbReference type="GO" id="GO:0005789">
    <property type="term" value="C:endoplasmic reticulum membrane"/>
    <property type="evidence" value="ECO:0007669"/>
    <property type="project" value="UniProtKB-SubCell"/>
</dbReference>
<dbReference type="GeneID" id="30993241"/>
<keyword evidence="8" id="KW-0067">ATP-binding</keyword>
<evidence type="ECO:0000256" key="4">
    <source>
        <dbReference type="ARBA" id="ARBA00022692"/>
    </source>
</evidence>
<reference evidence="18" key="1">
    <citation type="submission" date="2016-05" db="EMBL/GenBank/DDBJ databases">
        <title>Comparative genomics of biotechnologically important yeasts.</title>
        <authorList>
            <consortium name="DOE Joint Genome Institute"/>
            <person name="Riley R."/>
            <person name="Haridas S."/>
            <person name="Wolfe K.H."/>
            <person name="Lopes M.R."/>
            <person name="Hittinger C.T."/>
            <person name="Goker M."/>
            <person name="Salamov A."/>
            <person name="Wisecaver J."/>
            <person name="Long T.M."/>
            <person name="Aerts A.L."/>
            <person name="Barry K."/>
            <person name="Choi C."/>
            <person name="Clum A."/>
            <person name="Coughlan A.Y."/>
            <person name="Deshpande S."/>
            <person name="Douglass A.P."/>
            <person name="Hanson S.J."/>
            <person name="Klenk H.-P."/>
            <person name="Labutti K."/>
            <person name="Lapidus A."/>
            <person name="Lindquist E."/>
            <person name="Lipzen A."/>
            <person name="Meier-Kolthoff J.P."/>
            <person name="Ohm R.A."/>
            <person name="Otillar R.P."/>
            <person name="Pangilinan J."/>
            <person name="Peng Y."/>
            <person name="Rokas A."/>
            <person name="Rosa C.A."/>
            <person name="Scheuner C."/>
            <person name="Sibirny A.A."/>
            <person name="Slot J.C."/>
            <person name="Stielow J.B."/>
            <person name="Sun H."/>
            <person name="Kurtzman C.P."/>
            <person name="Blackwell M."/>
            <person name="Grigoriev I.V."/>
            <person name="Jeffries T.W."/>
        </authorList>
    </citation>
    <scope>NUCLEOTIDE SEQUENCE [LARGE SCALE GENOMIC DNA]</scope>
    <source>
        <strain evidence="18">NRRL Y-1933</strain>
    </source>
</reference>
<dbReference type="Proteomes" id="UP000095085">
    <property type="component" value="Unassembled WGS sequence"/>
</dbReference>
<evidence type="ECO:0000256" key="6">
    <source>
        <dbReference type="ARBA" id="ARBA00022786"/>
    </source>
</evidence>
<dbReference type="GO" id="GO:0000209">
    <property type="term" value="P:protein polyubiquitination"/>
    <property type="evidence" value="ECO:0007669"/>
    <property type="project" value="EnsemblFungi"/>
</dbReference>
<keyword evidence="5" id="KW-0547">Nucleotide-binding</keyword>
<dbReference type="GO" id="GO:0005524">
    <property type="term" value="F:ATP binding"/>
    <property type="evidence" value="ECO:0007669"/>
    <property type="project" value="UniProtKB-KW"/>
</dbReference>
<keyword evidence="18" id="KW-1185">Reference proteome</keyword>
<gene>
    <name evidence="17" type="ORF">HYPBUDRAFT_109243</name>
</gene>
<dbReference type="GO" id="GO:0061631">
    <property type="term" value="F:ubiquitin conjugating enzyme activity"/>
    <property type="evidence" value="ECO:0007669"/>
    <property type="project" value="UniProtKB-EC"/>
</dbReference>
<dbReference type="CDD" id="cd23799">
    <property type="entry name" value="UBCc_UBE2J"/>
    <property type="match status" value="1"/>
</dbReference>
<keyword evidence="3" id="KW-0808">Transferase</keyword>
<proteinExistence type="predicted"/>
<accession>A0A1E4RIC9</accession>
<dbReference type="GO" id="GO:0006513">
    <property type="term" value="P:protein monoubiquitination"/>
    <property type="evidence" value="ECO:0007669"/>
    <property type="project" value="EnsemblFungi"/>
</dbReference>
<keyword evidence="9 15" id="KW-1133">Transmembrane helix</keyword>
<feature type="domain" description="UBC core" evidence="16">
    <location>
        <begin position="5"/>
        <end position="163"/>
    </location>
</feature>
<evidence type="ECO:0000313" key="17">
    <source>
        <dbReference type="EMBL" id="ODV67019.1"/>
    </source>
</evidence>
<evidence type="ECO:0000256" key="5">
    <source>
        <dbReference type="ARBA" id="ARBA00022741"/>
    </source>
</evidence>
<evidence type="ECO:0000256" key="7">
    <source>
        <dbReference type="ARBA" id="ARBA00022824"/>
    </source>
</evidence>
<dbReference type="Pfam" id="PF00179">
    <property type="entry name" value="UQ_con"/>
    <property type="match status" value="1"/>
</dbReference>
<evidence type="ECO:0000256" key="3">
    <source>
        <dbReference type="ARBA" id="ARBA00022679"/>
    </source>
</evidence>
<evidence type="ECO:0000256" key="12">
    <source>
        <dbReference type="ARBA" id="ARBA00041570"/>
    </source>
</evidence>
<dbReference type="InterPro" id="IPR016135">
    <property type="entry name" value="UBQ-conjugating_enzyme/RWD"/>
</dbReference>
<dbReference type="PROSITE" id="PS50127">
    <property type="entry name" value="UBC_2"/>
    <property type="match status" value="1"/>
</dbReference>
<dbReference type="STRING" id="984485.A0A1E4RIC9"/>
<keyword evidence="6" id="KW-0833">Ubl conjugation pathway</keyword>